<evidence type="ECO:0000256" key="1">
    <source>
        <dbReference type="ARBA" id="ARBA00022729"/>
    </source>
</evidence>
<dbReference type="EMBL" id="AYJU01000003">
    <property type="protein sequence ID" value="EST55641.1"/>
    <property type="molecule type" value="Genomic_DNA"/>
</dbReference>
<gene>
    <name evidence="2" type="ORF">T458_05955</name>
</gene>
<keyword evidence="3" id="KW-1185">Reference proteome</keyword>
<organism evidence="2 3">
    <name type="scientific">Brevibacillus panacihumi W25</name>
    <dbReference type="NCBI Taxonomy" id="1408254"/>
    <lineage>
        <taxon>Bacteria</taxon>
        <taxon>Bacillati</taxon>
        <taxon>Bacillota</taxon>
        <taxon>Bacilli</taxon>
        <taxon>Bacillales</taxon>
        <taxon>Paenibacillaceae</taxon>
        <taxon>Brevibacillus</taxon>
    </lineage>
</organism>
<evidence type="ECO:0000313" key="3">
    <source>
        <dbReference type="Proteomes" id="UP000017973"/>
    </source>
</evidence>
<reference evidence="2 3" key="1">
    <citation type="journal article" date="2014" name="Genome Announc.">
        <title>Draft Genome Sequence of Brevibacillus panacihumi Strain W25, a Halotolerant Hydrocarbon-Degrading Bacterium.</title>
        <authorList>
            <person name="Wang X."/>
            <person name="Jin D."/>
            <person name="Zhou L."/>
            <person name="Wu L."/>
            <person name="An W."/>
            <person name="Chen Y."/>
            <person name="Zhao L."/>
        </authorList>
    </citation>
    <scope>NUCLEOTIDE SEQUENCE [LARGE SCALE GENOMIC DNA]</scope>
    <source>
        <strain evidence="2 3">W25</strain>
    </source>
</reference>
<dbReference type="Proteomes" id="UP000017973">
    <property type="component" value="Unassembled WGS sequence"/>
</dbReference>
<keyword evidence="1" id="KW-0732">Signal</keyword>
<protein>
    <recommendedName>
        <fullName evidence="4">SbsA Ig-like domain-containing protein</fullName>
    </recommendedName>
</protein>
<dbReference type="AlphaFoldDB" id="V6MAR0"/>
<accession>V6MAR0</accession>
<dbReference type="PATRIC" id="fig|1408254.3.peg.1195"/>
<dbReference type="InterPro" id="IPR014755">
    <property type="entry name" value="Cu-Rt/internalin_Ig-like"/>
</dbReference>
<proteinExistence type="predicted"/>
<name>V6MAR0_9BACL</name>
<evidence type="ECO:0000313" key="2">
    <source>
        <dbReference type="EMBL" id="EST55641.1"/>
    </source>
</evidence>
<evidence type="ECO:0008006" key="4">
    <source>
        <dbReference type="Google" id="ProtNLM"/>
    </source>
</evidence>
<dbReference type="STRING" id="1408254.T458_05955"/>
<dbReference type="Gene3D" id="2.60.40.1220">
    <property type="match status" value="1"/>
</dbReference>
<comment type="caution">
    <text evidence="2">The sequence shown here is derived from an EMBL/GenBank/DDBJ whole genome shotgun (WGS) entry which is preliminary data.</text>
</comment>
<sequence length="441" mass="46253">MLTWFIVSHLVLVFLTIRSLEGYDNYSDTGGTTPFALTDATVSVDNDELTASATPTAGQYGVTLDNGSDTLKAATKITIPGLTAGQHTISIVGAKDLAGNYFDYTTTVTVADDTTPPTVTSLTAEGEKIRVKFSEPLVDVDLTATTGGADTATRAALYNGTTYIDINDTDAVDEDGTEYLVDASSWIASSWASVNVVVKAGFKDASGNAMATDTTAKRLTLTSDATAPTVSSVNVEGADLVVKFSEPVVAGTSALTAAGATDLGFKYTNKDSVVVADTDGSYDAVNYGYDLNHDGDTTDADEDKYVVITLDDARFVTAGKLNAGSYEITLPDQAVKDKSNAANELEETVLTFTVSEQDQTDDTLTVAIAQLANNSEIEFDFNANVTNAALDRTKYTINGVELPEGTTFYFDGTKDKVVAVLPVGTIASNGNRTVAVVTAGI</sequence>
<dbReference type="HOGENOM" id="CLU_620640_0_0_9"/>